<accession>A0A565CUR8</accession>
<proteinExistence type="predicted"/>
<dbReference type="OrthoDB" id="642536at2759"/>
<keyword evidence="3" id="KW-1185">Reference proteome</keyword>
<dbReference type="AlphaFoldDB" id="A0A565CUR8"/>
<dbReference type="Proteomes" id="UP000489600">
    <property type="component" value="Unassembled WGS sequence"/>
</dbReference>
<dbReference type="InterPro" id="IPR005174">
    <property type="entry name" value="KIB1-4_b-propeller"/>
</dbReference>
<organism evidence="2 3">
    <name type="scientific">Arabis nemorensis</name>
    <dbReference type="NCBI Taxonomy" id="586526"/>
    <lineage>
        <taxon>Eukaryota</taxon>
        <taxon>Viridiplantae</taxon>
        <taxon>Streptophyta</taxon>
        <taxon>Embryophyta</taxon>
        <taxon>Tracheophyta</taxon>
        <taxon>Spermatophyta</taxon>
        <taxon>Magnoliopsida</taxon>
        <taxon>eudicotyledons</taxon>
        <taxon>Gunneridae</taxon>
        <taxon>Pentapetalae</taxon>
        <taxon>rosids</taxon>
        <taxon>malvids</taxon>
        <taxon>Brassicales</taxon>
        <taxon>Brassicaceae</taxon>
        <taxon>Arabideae</taxon>
        <taxon>Arabis</taxon>
    </lineage>
</organism>
<sequence>MFFEVYSLGDDEVLLLDSGVNVPADHTLGMEPNSIYFTRLDRFRPNKHFLDICVFNRATKSLERFLPKEENLKRFPGFSNLKLRDFPDLKLKDALWFLSP</sequence>
<evidence type="ECO:0000259" key="1">
    <source>
        <dbReference type="Pfam" id="PF03478"/>
    </source>
</evidence>
<dbReference type="Pfam" id="PF03478">
    <property type="entry name" value="Beta-prop_KIB1-4"/>
    <property type="match status" value="1"/>
</dbReference>
<evidence type="ECO:0000313" key="3">
    <source>
        <dbReference type="Proteomes" id="UP000489600"/>
    </source>
</evidence>
<name>A0A565CUR8_9BRAS</name>
<dbReference type="EMBL" id="CABITT030000008">
    <property type="protein sequence ID" value="VVB17317.1"/>
    <property type="molecule type" value="Genomic_DNA"/>
</dbReference>
<gene>
    <name evidence="2" type="ORF">ANE_LOCUS27761</name>
</gene>
<reference evidence="2" key="1">
    <citation type="submission" date="2019-07" db="EMBL/GenBank/DDBJ databases">
        <authorList>
            <person name="Dittberner H."/>
        </authorList>
    </citation>
    <scope>NUCLEOTIDE SEQUENCE [LARGE SCALE GENOMIC DNA]</scope>
</reference>
<comment type="caution">
    <text evidence="2">The sequence shown here is derived from an EMBL/GenBank/DDBJ whole genome shotgun (WGS) entry which is preliminary data.</text>
</comment>
<protein>
    <recommendedName>
        <fullName evidence="1">KIB1-4 beta-propeller domain-containing protein</fullName>
    </recommendedName>
</protein>
<evidence type="ECO:0000313" key="2">
    <source>
        <dbReference type="EMBL" id="VVB17317.1"/>
    </source>
</evidence>
<feature type="domain" description="KIB1-4 beta-propeller" evidence="1">
    <location>
        <begin position="4"/>
        <end position="56"/>
    </location>
</feature>